<keyword evidence="2" id="KW-0812">Transmembrane</keyword>
<protein>
    <submittedName>
        <fullName evidence="3">CSON002931 protein</fullName>
    </submittedName>
</protein>
<dbReference type="AlphaFoldDB" id="A0A336K1N3"/>
<dbReference type="VEuPathDB" id="VectorBase:CSON002931"/>
<feature type="transmembrane region" description="Helical" evidence="2">
    <location>
        <begin position="49"/>
        <end position="67"/>
    </location>
</feature>
<keyword evidence="2" id="KW-1133">Transmembrane helix</keyword>
<sequence>MAPRVNNKKVKNEEDKSMNENSNELSDDASNTGFGSYLRSEQGMNYMKIFVMMNTLVMLLTMGLPAMKQAYEILQDWLKEWIVM</sequence>
<feature type="compositionally biased region" description="Polar residues" evidence="1">
    <location>
        <begin position="19"/>
        <end position="31"/>
    </location>
</feature>
<accession>A0A336K1N3</accession>
<evidence type="ECO:0000256" key="2">
    <source>
        <dbReference type="SAM" id="Phobius"/>
    </source>
</evidence>
<dbReference type="OMA" id="PHTQAND"/>
<proteinExistence type="predicted"/>
<organism evidence="3">
    <name type="scientific">Culicoides sonorensis</name>
    <name type="common">Biting midge</name>
    <dbReference type="NCBI Taxonomy" id="179676"/>
    <lineage>
        <taxon>Eukaryota</taxon>
        <taxon>Metazoa</taxon>
        <taxon>Ecdysozoa</taxon>
        <taxon>Arthropoda</taxon>
        <taxon>Hexapoda</taxon>
        <taxon>Insecta</taxon>
        <taxon>Pterygota</taxon>
        <taxon>Neoptera</taxon>
        <taxon>Endopterygota</taxon>
        <taxon>Diptera</taxon>
        <taxon>Nematocera</taxon>
        <taxon>Chironomoidea</taxon>
        <taxon>Ceratopogonidae</taxon>
        <taxon>Ceratopogoninae</taxon>
        <taxon>Culicoides</taxon>
        <taxon>Monoculicoides</taxon>
    </lineage>
</organism>
<dbReference type="EMBL" id="UFQT01000014">
    <property type="protein sequence ID" value="SSX17701.1"/>
    <property type="molecule type" value="Genomic_DNA"/>
</dbReference>
<evidence type="ECO:0000313" key="4">
    <source>
        <dbReference type="EMBL" id="SSX17701.1"/>
    </source>
</evidence>
<evidence type="ECO:0000313" key="3">
    <source>
        <dbReference type="EMBL" id="SSW97315.1"/>
    </source>
</evidence>
<gene>
    <name evidence="3" type="primary">CSON002931</name>
</gene>
<feature type="region of interest" description="Disordered" evidence="1">
    <location>
        <begin position="1"/>
        <end position="31"/>
    </location>
</feature>
<name>A0A336K1N3_CULSO</name>
<reference evidence="3" key="1">
    <citation type="submission" date="2018-04" db="EMBL/GenBank/DDBJ databases">
        <authorList>
            <person name="Go L.Y."/>
            <person name="Mitchell J.A."/>
        </authorList>
    </citation>
    <scope>NUCLEOTIDE SEQUENCE</scope>
    <source>
        <tissue evidence="3">Whole organism</tissue>
    </source>
</reference>
<evidence type="ECO:0000256" key="1">
    <source>
        <dbReference type="SAM" id="MobiDB-lite"/>
    </source>
</evidence>
<keyword evidence="2" id="KW-0472">Membrane</keyword>
<dbReference type="EMBL" id="UFQS01000014">
    <property type="protein sequence ID" value="SSW97315.1"/>
    <property type="molecule type" value="Genomic_DNA"/>
</dbReference>
<reference evidence="4" key="2">
    <citation type="submission" date="2018-07" db="EMBL/GenBank/DDBJ databases">
        <authorList>
            <person name="Quirk P.G."/>
            <person name="Krulwich T.A."/>
        </authorList>
    </citation>
    <scope>NUCLEOTIDE SEQUENCE</scope>
</reference>